<dbReference type="Proteomes" id="UP001642409">
    <property type="component" value="Unassembled WGS sequence"/>
</dbReference>
<organism evidence="1">
    <name type="scientific">Hexamita inflata</name>
    <dbReference type="NCBI Taxonomy" id="28002"/>
    <lineage>
        <taxon>Eukaryota</taxon>
        <taxon>Metamonada</taxon>
        <taxon>Diplomonadida</taxon>
        <taxon>Hexamitidae</taxon>
        <taxon>Hexamitinae</taxon>
        <taxon>Hexamita</taxon>
    </lineage>
</organism>
<sequence>MKNQIIQEAVTNDELNQLYDNLIQKSYKLYQGNQNQDNYTINSSSQLEFEKDNIVSIDQLKTDELIQNNIQIGANLVVNKNELKLLKQDKNKIYSYGRWNCFFLFTM</sequence>
<dbReference type="EMBL" id="CAXDID020000242">
    <property type="protein sequence ID" value="CAL6062877.1"/>
    <property type="molecule type" value="Genomic_DNA"/>
</dbReference>
<accession>A0AA86NB21</accession>
<comment type="caution">
    <text evidence="1">The sequence shown here is derived from an EMBL/GenBank/DDBJ whole genome shotgun (WGS) entry which is preliminary data.</text>
</comment>
<reference evidence="2 3" key="2">
    <citation type="submission" date="2024-07" db="EMBL/GenBank/DDBJ databases">
        <authorList>
            <person name="Akdeniz Z."/>
        </authorList>
    </citation>
    <scope>NUCLEOTIDE SEQUENCE [LARGE SCALE GENOMIC DNA]</scope>
</reference>
<evidence type="ECO:0000313" key="3">
    <source>
        <dbReference type="Proteomes" id="UP001642409"/>
    </source>
</evidence>
<evidence type="ECO:0000313" key="2">
    <source>
        <dbReference type="EMBL" id="CAL6062877.1"/>
    </source>
</evidence>
<proteinExistence type="predicted"/>
<evidence type="ECO:0000313" key="1">
    <source>
        <dbReference type="EMBL" id="CAI9916130.1"/>
    </source>
</evidence>
<protein>
    <submittedName>
        <fullName evidence="2">Hypothetical_protein</fullName>
    </submittedName>
</protein>
<name>A0AA86NB21_9EUKA</name>
<keyword evidence="3" id="KW-1185">Reference proteome</keyword>
<reference evidence="1" key="1">
    <citation type="submission" date="2023-06" db="EMBL/GenBank/DDBJ databases">
        <authorList>
            <person name="Kurt Z."/>
        </authorList>
    </citation>
    <scope>NUCLEOTIDE SEQUENCE</scope>
</reference>
<gene>
    <name evidence="1" type="ORF">HINF_LOCUS3775</name>
    <name evidence="2" type="ORF">HINF_LOCUS50442</name>
</gene>
<dbReference type="AlphaFoldDB" id="A0AA86NB21"/>
<dbReference type="EMBL" id="CATOUU010000094">
    <property type="protein sequence ID" value="CAI9916130.1"/>
    <property type="molecule type" value="Genomic_DNA"/>
</dbReference>